<dbReference type="Gramene" id="PNT65752">
    <property type="protein sequence ID" value="PNT65752"/>
    <property type="gene ID" value="BRADI_3g01980v3"/>
</dbReference>
<accession>A0A2K2CUP2</accession>
<reference evidence="3" key="3">
    <citation type="submission" date="2018-08" db="UniProtKB">
        <authorList>
            <consortium name="EnsemblPlants"/>
        </authorList>
    </citation>
    <scope>IDENTIFICATION</scope>
    <source>
        <strain evidence="3">cv. Bd21</strain>
    </source>
</reference>
<dbReference type="EnsemblPlants" id="PNT65752">
    <property type="protein sequence ID" value="PNT65752"/>
    <property type="gene ID" value="BRADI_3g01980v3"/>
</dbReference>
<evidence type="ECO:0000313" key="3">
    <source>
        <dbReference type="EnsemblPlants" id="PNT65752"/>
    </source>
</evidence>
<sequence length="207" mass="23767">MSPLRFSGSLVVGRRLSWHRIRAGSAWLKHQSVQRNIADHARGFVIVCSFPKGGKLYASILPVGALSSALVGGMLYLKKDAEVPTTACGLTDEDATRAHELTDEDPTKEAALKARFEEWMIKYERRYKDEEEKALRFREFKRHVKDSEKANTLGSGFCTFEPNGLGDLTEEEGLMRRTGSYDMTARRYIARQRDIVYQRVLEWWYQL</sequence>
<keyword evidence="4" id="KW-1185">Reference proteome</keyword>
<proteinExistence type="predicted"/>
<reference evidence="2 3" key="1">
    <citation type="journal article" date="2010" name="Nature">
        <title>Genome sequencing and analysis of the model grass Brachypodium distachyon.</title>
        <authorList>
            <consortium name="International Brachypodium Initiative"/>
        </authorList>
    </citation>
    <scope>NUCLEOTIDE SEQUENCE [LARGE SCALE GENOMIC DNA]</scope>
    <source>
        <strain evidence="2">Bd21</strain>
        <strain evidence="3">cv. Bd21</strain>
    </source>
</reference>
<evidence type="ECO:0000313" key="4">
    <source>
        <dbReference type="Proteomes" id="UP000008810"/>
    </source>
</evidence>
<dbReference type="EMBL" id="CM000882">
    <property type="protein sequence ID" value="PNT65752.1"/>
    <property type="molecule type" value="Genomic_DNA"/>
</dbReference>
<dbReference type="AlphaFoldDB" id="A0A2K2CUP2"/>
<feature type="domain" description="Cathepsin propeptide inhibitor" evidence="1">
    <location>
        <begin position="116"/>
        <end position="173"/>
    </location>
</feature>
<protein>
    <recommendedName>
        <fullName evidence="1">Cathepsin propeptide inhibitor domain-containing protein</fullName>
    </recommendedName>
</protein>
<dbReference type="OrthoDB" id="686934at2759"/>
<name>A0A2K2CUP2_BRADI</name>
<dbReference type="Proteomes" id="UP000008810">
    <property type="component" value="Chromosome 3"/>
</dbReference>
<dbReference type="SUPFAM" id="SSF54001">
    <property type="entry name" value="Cysteine proteinases"/>
    <property type="match status" value="1"/>
</dbReference>
<dbReference type="SMART" id="SM00848">
    <property type="entry name" value="Inhibitor_I29"/>
    <property type="match status" value="1"/>
</dbReference>
<evidence type="ECO:0000313" key="2">
    <source>
        <dbReference type="EMBL" id="PNT65752.1"/>
    </source>
</evidence>
<dbReference type="ExpressionAtlas" id="A0A2K2CUP2">
    <property type="expression patterns" value="baseline and differential"/>
</dbReference>
<organism evidence="2">
    <name type="scientific">Brachypodium distachyon</name>
    <name type="common">Purple false brome</name>
    <name type="synonym">Trachynia distachya</name>
    <dbReference type="NCBI Taxonomy" id="15368"/>
    <lineage>
        <taxon>Eukaryota</taxon>
        <taxon>Viridiplantae</taxon>
        <taxon>Streptophyta</taxon>
        <taxon>Embryophyta</taxon>
        <taxon>Tracheophyta</taxon>
        <taxon>Spermatophyta</taxon>
        <taxon>Magnoliopsida</taxon>
        <taxon>Liliopsida</taxon>
        <taxon>Poales</taxon>
        <taxon>Poaceae</taxon>
        <taxon>BOP clade</taxon>
        <taxon>Pooideae</taxon>
        <taxon>Stipodae</taxon>
        <taxon>Brachypodieae</taxon>
        <taxon>Brachypodium</taxon>
    </lineage>
</organism>
<gene>
    <name evidence="3" type="primary">LOC100839113</name>
    <name evidence="2" type="ORF">BRADI_3g01980v3</name>
</gene>
<evidence type="ECO:0000259" key="1">
    <source>
        <dbReference type="SMART" id="SM00848"/>
    </source>
</evidence>
<dbReference type="Pfam" id="PF08246">
    <property type="entry name" value="Inhibitor_I29"/>
    <property type="match status" value="1"/>
</dbReference>
<dbReference type="Gene3D" id="1.10.287.2250">
    <property type="match status" value="1"/>
</dbReference>
<dbReference type="InterPro" id="IPR038765">
    <property type="entry name" value="Papain-like_cys_pep_sf"/>
</dbReference>
<dbReference type="InterPro" id="IPR013201">
    <property type="entry name" value="Prot_inhib_I29"/>
</dbReference>
<reference evidence="2" key="2">
    <citation type="submission" date="2017-06" db="EMBL/GenBank/DDBJ databases">
        <title>WGS assembly of Brachypodium distachyon.</title>
        <authorList>
            <consortium name="The International Brachypodium Initiative"/>
            <person name="Lucas S."/>
            <person name="Harmon-Smith M."/>
            <person name="Lail K."/>
            <person name="Tice H."/>
            <person name="Grimwood J."/>
            <person name="Bruce D."/>
            <person name="Barry K."/>
            <person name="Shu S."/>
            <person name="Lindquist E."/>
            <person name="Wang M."/>
            <person name="Pitluck S."/>
            <person name="Vogel J.P."/>
            <person name="Garvin D.F."/>
            <person name="Mockler T.C."/>
            <person name="Schmutz J."/>
            <person name="Rokhsar D."/>
            <person name="Bevan M.W."/>
        </authorList>
    </citation>
    <scope>NUCLEOTIDE SEQUENCE</scope>
    <source>
        <strain evidence="2">Bd21</strain>
    </source>
</reference>